<proteinExistence type="predicted"/>
<gene>
    <name evidence="2" type="ORF">FCM35_KLT20476</name>
</gene>
<dbReference type="Proteomes" id="UP000623129">
    <property type="component" value="Unassembled WGS sequence"/>
</dbReference>
<dbReference type="PANTHER" id="PTHR47512">
    <property type="entry name" value="EXPRESSED PROTEIN"/>
    <property type="match status" value="1"/>
</dbReference>
<keyword evidence="3" id="KW-1185">Reference proteome</keyword>
<reference evidence="2" key="1">
    <citation type="submission" date="2020-01" db="EMBL/GenBank/DDBJ databases">
        <title>Genome sequence of Kobresia littledalei, the first chromosome-level genome in the family Cyperaceae.</title>
        <authorList>
            <person name="Qu G."/>
        </authorList>
    </citation>
    <scope>NUCLEOTIDE SEQUENCE</scope>
    <source>
        <strain evidence="2">C.B.Clarke</strain>
        <tissue evidence="2">Leaf</tissue>
    </source>
</reference>
<name>A0A833VWR6_9POAL</name>
<evidence type="ECO:0008006" key="4">
    <source>
        <dbReference type="Google" id="ProtNLM"/>
    </source>
</evidence>
<evidence type="ECO:0000313" key="2">
    <source>
        <dbReference type="EMBL" id="KAF3335969.1"/>
    </source>
</evidence>
<dbReference type="EMBL" id="SWLB01000008">
    <property type="protein sequence ID" value="KAF3335969.1"/>
    <property type="molecule type" value="Genomic_DNA"/>
</dbReference>
<evidence type="ECO:0000256" key="1">
    <source>
        <dbReference type="SAM" id="MobiDB-lite"/>
    </source>
</evidence>
<accession>A0A833VWR6</accession>
<organism evidence="2 3">
    <name type="scientific">Carex littledalei</name>
    <dbReference type="NCBI Taxonomy" id="544730"/>
    <lineage>
        <taxon>Eukaryota</taxon>
        <taxon>Viridiplantae</taxon>
        <taxon>Streptophyta</taxon>
        <taxon>Embryophyta</taxon>
        <taxon>Tracheophyta</taxon>
        <taxon>Spermatophyta</taxon>
        <taxon>Magnoliopsida</taxon>
        <taxon>Liliopsida</taxon>
        <taxon>Poales</taxon>
        <taxon>Cyperaceae</taxon>
        <taxon>Cyperoideae</taxon>
        <taxon>Cariceae</taxon>
        <taxon>Carex</taxon>
        <taxon>Carex subgen. Euthyceras</taxon>
    </lineage>
</organism>
<protein>
    <recommendedName>
        <fullName evidence="4">Chalcone-flavonone isomerase family protein</fullName>
    </recommendedName>
</protein>
<feature type="compositionally biased region" description="Polar residues" evidence="1">
    <location>
        <begin position="1"/>
        <end position="19"/>
    </location>
</feature>
<evidence type="ECO:0000313" key="3">
    <source>
        <dbReference type="Proteomes" id="UP000623129"/>
    </source>
</evidence>
<feature type="region of interest" description="Disordered" evidence="1">
    <location>
        <begin position="1"/>
        <end position="27"/>
    </location>
</feature>
<dbReference type="PANTHER" id="PTHR47512:SF3">
    <property type="entry name" value="CHALCONE-FLAVONONE ISOMERASE FAMILY PROTEIN"/>
    <property type="match status" value="1"/>
</dbReference>
<dbReference type="OrthoDB" id="162989at2759"/>
<comment type="caution">
    <text evidence="2">The sequence shown here is derived from an EMBL/GenBank/DDBJ whole genome shotgun (WGS) entry which is preliminary data.</text>
</comment>
<dbReference type="AlphaFoldDB" id="A0A833VWR6"/>
<sequence>METPSSVKKASQGSSASYRTKQDGNKADRTALIDITNDSPIVGLAIGSGSFVKSPVKIDLTPGSGEAILRGQVKTLLQKIEEESELAAKIPSFPRLLPPSRSILGFERSPLQILAPTPNNTPQIPGVVEEDFLHPPPQIISPIVQRDELLGSCVLNRALLFDSPDKQETSSGSAGSTVTNLACQESVSSNDSFTISSIWSIQGNAGTDKGEETESEFDVEELCKGFRDFAVGGGKFEGKHIRFVYNSDGEMEGEECIENRAAISPGVVVLKGLPVPEAKHLGFQEEEEGED</sequence>